<organism evidence="2 3">
    <name type="scientific">Candidatus Woesebacteria bacterium GWA1_41_8</name>
    <dbReference type="NCBI Taxonomy" id="1802471"/>
    <lineage>
        <taxon>Bacteria</taxon>
        <taxon>Candidatus Woeseibacteriota</taxon>
    </lineage>
</organism>
<dbReference type="EMBL" id="MGFJ01000028">
    <property type="protein sequence ID" value="OGM02174.1"/>
    <property type="molecule type" value="Genomic_DNA"/>
</dbReference>
<dbReference type="Pfam" id="PF08241">
    <property type="entry name" value="Methyltransf_11"/>
    <property type="match status" value="1"/>
</dbReference>
<dbReference type="STRING" id="1802471.A2115_01530"/>
<protein>
    <recommendedName>
        <fullName evidence="1">Methyltransferase type 11 domain-containing protein</fullName>
    </recommendedName>
</protein>
<dbReference type="CDD" id="cd02440">
    <property type="entry name" value="AdoMet_MTases"/>
    <property type="match status" value="1"/>
</dbReference>
<dbReference type="InterPro" id="IPR029063">
    <property type="entry name" value="SAM-dependent_MTases_sf"/>
</dbReference>
<evidence type="ECO:0000313" key="2">
    <source>
        <dbReference type="EMBL" id="OGM02174.1"/>
    </source>
</evidence>
<accession>A0A1F7WH66</accession>
<proteinExistence type="predicted"/>
<sequence>MRKFTSKIVRKIVVHTPQRIRNLLKFLGFPKFVNYFLTKEDGELIAQESWVNFFKSNKDLYLKNWEEYFFLRKIIELARIHKKSRILDVGCGVSTVLHFVEGKKWGIDPLAETYKKLYPYPKDIIIKKAVGEKIAFSRGFFDVVFCTNSLDHTDNPAKTLSEIYRVLKPGAFFVLHVDIFKKKAKRDKTHPFCFTQKDCIRLLGNKFDILFKAKTNKSIFGKARDRAYFIAVAQKVNKLK</sequence>
<comment type="caution">
    <text evidence="2">The sequence shown here is derived from an EMBL/GenBank/DDBJ whole genome shotgun (WGS) entry which is preliminary data.</text>
</comment>
<dbReference type="SUPFAM" id="SSF53335">
    <property type="entry name" value="S-adenosyl-L-methionine-dependent methyltransferases"/>
    <property type="match status" value="1"/>
</dbReference>
<reference evidence="2 3" key="1">
    <citation type="journal article" date="2016" name="Nat. Commun.">
        <title>Thousands of microbial genomes shed light on interconnected biogeochemical processes in an aquifer system.</title>
        <authorList>
            <person name="Anantharaman K."/>
            <person name="Brown C.T."/>
            <person name="Hug L.A."/>
            <person name="Sharon I."/>
            <person name="Castelle C.J."/>
            <person name="Probst A.J."/>
            <person name="Thomas B.C."/>
            <person name="Singh A."/>
            <person name="Wilkins M.J."/>
            <person name="Karaoz U."/>
            <person name="Brodie E.L."/>
            <person name="Williams K.H."/>
            <person name="Hubbard S.S."/>
            <person name="Banfield J.F."/>
        </authorList>
    </citation>
    <scope>NUCLEOTIDE SEQUENCE [LARGE SCALE GENOMIC DNA]</scope>
</reference>
<feature type="domain" description="Methyltransferase type 11" evidence="1">
    <location>
        <begin position="87"/>
        <end position="174"/>
    </location>
</feature>
<gene>
    <name evidence="2" type="ORF">A2115_01530</name>
</gene>
<dbReference type="InterPro" id="IPR013216">
    <property type="entry name" value="Methyltransf_11"/>
</dbReference>
<evidence type="ECO:0000259" key="1">
    <source>
        <dbReference type="Pfam" id="PF08241"/>
    </source>
</evidence>
<name>A0A1F7WH66_9BACT</name>
<dbReference type="AlphaFoldDB" id="A0A1F7WH66"/>
<dbReference type="GO" id="GO:0008757">
    <property type="term" value="F:S-adenosylmethionine-dependent methyltransferase activity"/>
    <property type="evidence" value="ECO:0007669"/>
    <property type="project" value="InterPro"/>
</dbReference>
<dbReference type="Gene3D" id="3.40.50.150">
    <property type="entry name" value="Vaccinia Virus protein VP39"/>
    <property type="match status" value="1"/>
</dbReference>
<evidence type="ECO:0000313" key="3">
    <source>
        <dbReference type="Proteomes" id="UP000176198"/>
    </source>
</evidence>
<dbReference type="Proteomes" id="UP000176198">
    <property type="component" value="Unassembled WGS sequence"/>
</dbReference>